<organism evidence="5 6">
    <name type="scientific">Phaedon cochleariae</name>
    <name type="common">Mustard beetle</name>
    <dbReference type="NCBI Taxonomy" id="80249"/>
    <lineage>
        <taxon>Eukaryota</taxon>
        <taxon>Metazoa</taxon>
        <taxon>Ecdysozoa</taxon>
        <taxon>Arthropoda</taxon>
        <taxon>Hexapoda</taxon>
        <taxon>Insecta</taxon>
        <taxon>Pterygota</taxon>
        <taxon>Neoptera</taxon>
        <taxon>Endopterygota</taxon>
        <taxon>Coleoptera</taxon>
        <taxon>Polyphaga</taxon>
        <taxon>Cucujiformia</taxon>
        <taxon>Chrysomeloidea</taxon>
        <taxon>Chrysomelidae</taxon>
        <taxon>Chrysomelinae</taxon>
        <taxon>Chrysomelini</taxon>
        <taxon>Phaedon</taxon>
    </lineage>
</organism>
<feature type="domain" description="C2H2-type" evidence="4">
    <location>
        <begin position="422"/>
        <end position="444"/>
    </location>
</feature>
<dbReference type="PROSITE" id="PS00028">
    <property type="entry name" value="ZINC_FINGER_C2H2_1"/>
    <property type="match status" value="2"/>
</dbReference>
<dbReference type="InterPro" id="IPR003604">
    <property type="entry name" value="Matrin/U1-like-C_Znf_C2H2"/>
</dbReference>
<evidence type="ECO:0000259" key="4">
    <source>
        <dbReference type="PROSITE" id="PS00028"/>
    </source>
</evidence>
<keyword evidence="2" id="KW-0863">Zinc-finger</keyword>
<reference evidence="5" key="2">
    <citation type="submission" date="2022-10" db="EMBL/GenBank/DDBJ databases">
        <authorList>
            <consortium name="ENA_rothamsted_submissions"/>
            <consortium name="culmorum"/>
            <person name="King R."/>
        </authorList>
    </citation>
    <scope>NUCLEOTIDE SEQUENCE</scope>
</reference>
<dbReference type="InterPro" id="IPR022755">
    <property type="entry name" value="Znf_C2H2_jaz"/>
</dbReference>
<reference evidence="5" key="1">
    <citation type="submission" date="2022-01" db="EMBL/GenBank/DDBJ databases">
        <authorList>
            <person name="King R."/>
        </authorList>
    </citation>
    <scope>NUCLEOTIDE SEQUENCE</scope>
</reference>
<accession>A0A9N9X0X5</accession>
<dbReference type="InterPro" id="IPR013087">
    <property type="entry name" value="Znf_C2H2_type"/>
</dbReference>
<dbReference type="OrthoDB" id="434647at2759"/>
<keyword evidence="6" id="KW-1185">Reference proteome</keyword>
<evidence type="ECO:0000256" key="1">
    <source>
        <dbReference type="ARBA" id="ARBA00022723"/>
    </source>
</evidence>
<sequence length="455" mass="50974">MSNDWGISNSTRIPKRKADNLYEPNNAYCNVENPVLANSYYNNYYNQYDQTQTQWQQGMSYSQTQGTSSVEPIAQNIFKTLSTIQEKPKNLQRNIFKDTVPDVEDETLPKELTAMFQPLFCKLCSAQLSSNVMAKLHYKSRNHEKKIKKFLIDYSERTGEPLHKRAKIAATPKTEEELNPRWFHCDVCDLSLTGKQHAESHYMGRNHHKAVMGQKAPAGRGFFNAEGKWVRQAVPKKVILANGQDTFGMDFKKAAAGPAASAPDRSDAHAPQSQFFCDLCAASCTTKEQLEIHRNGNRHQKKLKQLGMAPKVPAAVATAKPGDATLINSNPTNTCPINSILASEKKAEYWLSANELKLNDNKTNRITFSSKAHHGDTVKLLGVNLDDSLNWSKHIRILCSKLSTSTTDNLSVYRTPSGGYYCPTCNLALNSESQFLLHVKSKAHMKKAASQKQDK</sequence>
<dbReference type="Pfam" id="PF12171">
    <property type="entry name" value="zf-C2H2_jaz"/>
    <property type="match status" value="1"/>
</dbReference>
<dbReference type="Proteomes" id="UP001153737">
    <property type="component" value="Chromosome 11"/>
</dbReference>
<name>A0A9N9X0X5_PHACE</name>
<evidence type="ECO:0000256" key="2">
    <source>
        <dbReference type="ARBA" id="ARBA00022771"/>
    </source>
</evidence>
<dbReference type="PANTHER" id="PTHR46786">
    <property type="entry name" value="ZINC FINGER MATRIN-TYPE PROTEIN 3"/>
    <property type="match status" value="1"/>
</dbReference>
<feature type="domain" description="C2H2-type" evidence="4">
    <location>
        <begin position="277"/>
        <end position="299"/>
    </location>
</feature>
<dbReference type="GO" id="GO:0008270">
    <property type="term" value="F:zinc ion binding"/>
    <property type="evidence" value="ECO:0007669"/>
    <property type="project" value="UniProtKB-KW"/>
</dbReference>
<dbReference type="PANTHER" id="PTHR46786:SF1">
    <property type="entry name" value="ZINC FINGER MATRIN-TYPE PROTEIN 3"/>
    <property type="match status" value="1"/>
</dbReference>
<protein>
    <recommendedName>
        <fullName evidence="4">C2H2-type domain-containing protein</fullName>
    </recommendedName>
</protein>
<evidence type="ECO:0000313" key="5">
    <source>
        <dbReference type="EMBL" id="CAG9814898.1"/>
    </source>
</evidence>
<evidence type="ECO:0000313" key="6">
    <source>
        <dbReference type="Proteomes" id="UP001153737"/>
    </source>
</evidence>
<dbReference type="EMBL" id="OU896717">
    <property type="protein sequence ID" value="CAG9814898.1"/>
    <property type="molecule type" value="Genomic_DNA"/>
</dbReference>
<evidence type="ECO:0000256" key="3">
    <source>
        <dbReference type="ARBA" id="ARBA00022833"/>
    </source>
</evidence>
<dbReference type="InterPro" id="IPR052644">
    <property type="entry name" value="ZMAT3"/>
</dbReference>
<keyword evidence="3" id="KW-0862">Zinc</keyword>
<keyword evidence="1" id="KW-0479">Metal-binding</keyword>
<proteinExistence type="predicted"/>
<dbReference type="Gene3D" id="3.30.160.60">
    <property type="entry name" value="Classic Zinc Finger"/>
    <property type="match status" value="4"/>
</dbReference>
<gene>
    <name evidence="5" type="ORF">PHAECO_LOCUS2314</name>
</gene>
<dbReference type="AlphaFoldDB" id="A0A9N9X0X5"/>
<dbReference type="Pfam" id="PF12874">
    <property type="entry name" value="zf-met"/>
    <property type="match status" value="3"/>
</dbReference>
<dbReference type="GO" id="GO:0003676">
    <property type="term" value="F:nucleic acid binding"/>
    <property type="evidence" value="ECO:0007669"/>
    <property type="project" value="InterPro"/>
</dbReference>
<dbReference type="SUPFAM" id="SSF57667">
    <property type="entry name" value="beta-beta-alpha zinc fingers"/>
    <property type="match status" value="4"/>
</dbReference>
<dbReference type="SMART" id="SM00355">
    <property type="entry name" value="ZnF_C2H2"/>
    <property type="match status" value="4"/>
</dbReference>
<dbReference type="SMART" id="SM00451">
    <property type="entry name" value="ZnF_U1"/>
    <property type="match status" value="4"/>
</dbReference>
<dbReference type="InterPro" id="IPR036236">
    <property type="entry name" value="Znf_C2H2_sf"/>
</dbReference>